<accession>A0ABX9XNG3</accession>
<evidence type="ECO:0000259" key="2">
    <source>
        <dbReference type="Pfam" id="PF20155"/>
    </source>
</evidence>
<dbReference type="Proteomes" id="UP000275199">
    <property type="component" value="Unassembled WGS sequence"/>
</dbReference>
<reference evidence="3 4" key="1">
    <citation type="submission" date="2018-11" db="EMBL/GenBank/DDBJ databases">
        <authorList>
            <person name="Jang G.I."/>
            <person name="Hwang C.Y."/>
        </authorList>
    </citation>
    <scope>NUCLEOTIDE SEQUENCE [LARGE SCALE GENOMIC DNA]</scope>
    <source>
        <strain evidence="3 4">SSM26</strain>
    </source>
</reference>
<feature type="coiled-coil region" evidence="1">
    <location>
        <begin position="261"/>
        <end position="313"/>
    </location>
</feature>
<dbReference type="NCBIfam" id="TIGR02675">
    <property type="entry name" value="tape_meas_nterm"/>
    <property type="match status" value="1"/>
</dbReference>
<evidence type="ECO:0000256" key="1">
    <source>
        <dbReference type="SAM" id="Coils"/>
    </source>
</evidence>
<feature type="coiled-coil region" evidence="1">
    <location>
        <begin position="624"/>
        <end position="730"/>
    </location>
</feature>
<dbReference type="RefSeq" id="WP_123887913.1">
    <property type="nucleotide sequence ID" value="NZ_RKKU01000001.1"/>
</dbReference>
<dbReference type="PANTHER" id="PTHR47357">
    <property type="entry name" value="COP1-INTERACTIVE PROTEIN 1"/>
    <property type="match status" value="1"/>
</dbReference>
<keyword evidence="1" id="KW-0175">Coiled coil</keyword>
<dbReference type="EMBL" id="RKKU01000001">
    <property type="protein sequence ID" value="ROZ88475.1"/>
    <property type="molecule type" value="Genomic_DNA"/>
</dbReference>
<comment type="caution">
    <text evidence="3">The sequence shown here is derived from an EMBL/GenBank/DDBJ whole genome shotgun (WGS) entry which is preliminary data.</text>
</comment>
<feature type="domain" description="Tape measure protein N-terminal" evidence="2">
    <location>
        <begin position="347"/>
        <end position="535"/>
    </location>
</feature>
<dbReference type="Pfam" id="PF20155">
    <property type="entry name" value="TMP_3"/>
    <property type="match status" value="1"/>
</dbReference>
<evidence type="ECO:0000313" key="3">
    <source>
        <dbReference type="EMBL" id="ROZ88475.1"/>
    </source>
</evidence>
<evidence type="ECO:0000313" key="4">
    <source>
        <dbReference type="Proteomes" id="UP000275199"/>
    </source>
</evidence>
<keyword evidence="4" id="KW-1185">Reference proteome</keyword>
<organism evidence="3 4">
    <name type="scientific">Pseudomonas neustonica</name>
    <dbReference type="NCBI Taxonomy" id="2487346"/>
    <lineage>
        <taxon>Bacteria</taxon>
        <taxon>Pseudomonadati</taxon>
        <taxon>Pseudomonadota</taxon>
        <taxon>Gammaproteobacteria</taxon>
        <taxon>Pseudomonadales</taxon>
        <taxon>Pseudomonadaceae</taxon>
        <taxon>Pseudomonas</taxon>
    </lineage>
</organism>
<sequence length="1021" mass="110594">MNEVELKLTANIDEATKDVARFSKEYQQMARAVERPLRQVNSFRDLQETLQGTQRELKTMRERVRELGGELARTANPSKQLQNEYRAAASELGKLERTEGVLTNQIARRRVELKAAGVDTRNLAAEQNRLAAALKSALSAGRADTSLRDARSALGVGEIENAQRELVELRRQYQLVTKDGNLSATQRAEAESNYRKAVSLSLSQLRVLREATRSTGITAEQAAQKIIQEQRRVRSEYQQTTLAARKSALESARNDLGVTRYRALKTELKTTRTQYELLKNAGMLTTRELAIAQQAMTQRVRETQRALRDLAAEQDGQGESGGLDLSSLGIAGPIGGAYALYRSIKGVSDITDAYSQMNARLALVTESQAEFNEVQQRLEQIAVASESPLESLITLYTRISRPLKEAGKDQREILAITEAVALSFRVSGASATEAEAGVIQFSQALGAGALRGDEFNSVAEQAPRLMQALADGIGVPVSALRDMAKEGKLTADVISRALMPQLEVLRAESESLPGTVGGALIRLTDAWNKAIGTADTTPLISAIDDLNATISDPSVMQGILTVAGGIVTLATAGAYAVSEFGEFGTRLGYIAAAASGATTELDGIEQRLKDIDRGLSGTGLNRTLDSFIYTKEELQKEKELLQERRETLIAELTGMNQAASQLGDEANQAAEQAQARALEARQKYVEALKQSQAEELKASKESLKKLLAEEKKANSELETIRKERLDIQNRYKEALEGLGGGDGPSYGAAQTLKVGARNALQQGDVEGAQRQAREALKILQELDQAGENTYGFEGFIKELEGLDLAANKLQENKAVDELERINAAIVAVKEQAEALKDLDVSVKLDDASLQAAKNQLAEFARSVNGTELVIPIRTVYSDGTVDVTDISDRFRGGESLGGFAGGGWTGRGSKYQVAGVVHADEYVQPKHRMQEPGALAFMEAFRNRGMSLLRNGYADGGLVTSPRNLPAIPQLAPSVSGQGNGLQPLNLTMPNGQTYELSGQPSVLEQFGKAVGTMKLKGRNR</sequence>
<gene>
    <name evidence="3" type="ORF">EF096_01940</name>
</gene>
<dbReference type="InterPro" id="IPR013491">
    <property type="entry name" value="Tape_meas_N"/>
</dbReference>
<proteinExistence type="predicted"/>
<dbReference type="PANTHER" id="PTHR47357:SF1">
    <property type="entry name" value="SPINDLE POLE BODY COMPONENT 110"/>
    <property type="match status" value="1"/>
</dbReference>
<protein>
    <recommendedName>
        <fullName evidence="2">Tape measure protein N-terminal domain-containing protein</fullName>
    </recommendedName>
</protein>
<name>A0ABX9XNG3_9PSED</name>
<feature type="coiled-coil region" evidence="1">
    <location>
        <begin position="12"/>
        <end position="98"/>
    </location>
</feature>